<keyword evidence="1" id="KW-1133">Transmembrane helix</keyword>
<evidence type="ECO:0000256" key="1">
    <source>
        <dbReference type="SAM" id="Phobius"/>
    </source>
</evidence>
<accession>A0AA89BRW9</accession>
<keyword evidence="3" id="KW-1185">Reference proteome</keyword>
<gene>
    <name evidence="2" type="ORF">FSP39_022792</name>
</gene>
<name>A0AA89BRW9_PINIB</name>
<comment type="caution">
    <text evidence="2">The sequence shown here is derived from an EMBL/GenBank/DDBJ whole genome shotgun (WGS) entry which is preliminary data.</text>
</comment>
<dbReference type="PANTHER" id="PTHR10166">
    <property type="entry name" value="VOLTAGE-DEPENDENT CALCIUM CHANNEL SUBUNIT ALPHA-2/DELTA-RELATED"/>
    <property type="match status" value="1"/>
</dbReference>
<keyword evidence="1" id="KW-0812">Transmembrane</keyword>
<sequence>MFIFTRRPWYKRTSSEPWKTSISTPYMDAAGVGKINTISQAVFEGMTPRSDEDCANLTKPYPGGCTCDLDKDCKSRVCYLSDAPGPNSDQRRCATERVEGVTGLDILYDDFQNKTMESMQASDFIKSCGLKYRCPDWEADCETRCYLFDNGAKLVMDPDFVLASPLDSSKYASVQLGTKEGEVMKDLIYKHKFFIRKEDLDFQGSCRITPEEPKLSLEGIPKNPGEVDDYYKNKGPIPKFRSDYGCIQDVVSFKTNDSALGPSGMITGNVSGPCMSGFYYVTSLPKTNLYLLVIENWRAFRASLFYNFNCKITRSIVNSGAYRIINGTCAHDDQSTSTLAADNKCPVLRELEMPCTFTTASTNNVSMFLIVTLLILFLVNR</sequence>
<protein>
    <submittedName>
        <fullName evidence="2">Uncharacterized protein</fullName>
    </submittedName>
</protein>
<keyword evidence="1" id="KW-0472">Membrane</keyword>
<dbReference type="InterPro" id="IPR051173">
    <property type="entry name" value="Ca_channel_alpha-2/delta"/>
</dbReference>
<dbReference type="GO" id="GO:0005245">
    <property type="term" value="F:voltage-gated calcium channel activity"/>
    <property type="evidence" value="ECO:0007669"/>
    <property type="project" value="TreeGrafter"/>
</dbReference>
<proteinExistence type="predicted"/>
<feature type="transmembrane region" description="Helical" evidence="1">
    <location>
        <begin position="361"/>
        <end position="379"/>
    </location>
</feature>
<organism evidence="2 3">
    <name type="scientific">Pinctada imbricata</name>
    <name type="common">Atlantic pearl-oyster</name>
    <name type="synonym">Pinctada martensii</name>
    <dbReference type="NCBI Taxonomy" id="66713"/>
    <lineage>
        <taxon>Eukaryota</taxon>
        <taxon>Metazoa</taxon>
        <taxon>Spiralia</taxon>
        <taxon>Lophotrochozoa</taxon>
        <taxon>Mollusca</taxon>
        <taxon>Bivalvia</taxon>
        <taxon>Autobranchia</taxon>
        <taxon>Pteriomorphia</taxon>
        <taxon>Pterioida</taxon>
        <taxon>Pterioidea</taxon>
        <taxon>Pteriidae</taxon>
        <taxon>Pinctada</taxon>
    </lineage>
</organism>
<dbReference type="Proteomes" id="UP001186944">
    <property type="component" value="Unassembled WGS sequence"/>
</dbReference>
<evidence type="ECO:0000313" key="2">
    <source>
        <dbReference type="EMBL" id="KAK3091811.1"/>
    </source>
</evidence>
<dbReference type="AlphaFoldDB" id="A0AA89BRW9"/>
<dbReference type="GO" id="GO:0005891">
    <property type="term" value="C:voltage-gated calcium channel complex"/>
    <property type="evidence" value="ECO:0007669"/>
    <property type="project" value="TreeGrafter"/>
</dbReference>
<dbReference type="PANTHER" id="PTHR10166:SF43">
    <property type="entry name" value="VWA N-TERMINAL DOMAIN-CONTAINING PROTEIN"/>
    <property type="match status" value="1"/>
</dbReference>
<evidence type="ECO:0000313" key="3">
    <source>
        <dbReference type="Proteomes" id="UP001186944"/>
    </source>
</evidence>
<reference evidence="2" key="1">
    <citation type="submission" date="2019-08" db="EMBL/GenBank/DDBJ databases">
        <title>The improved chromosome-level genome for the pearl oyster Pinctada fucata martensii using PacBio sequencing and Hi-C.</title>
        <authorList>
            <person name="Zheng Z."/>
        </authorList>
    </citation>
    <scope>NUCLEOTIDE SEQUENCE</scope>
    <source>
        <strain evidence="2">ZZ-2019</strain>
        <tissue evidence="2">Adductor muscle</tissue>
    </source>
</reference>
<dbReference type="EMBL" id="VSWD01000010">
    <property type="protein sequence ID" value="KAK3091811.1"/>
    <property type="molecule type" value="Genomic_DNA"/>
</dbReference>